<gene>
    <name evidence="1" type="ORF">AFUS01_LOCUS46268</name>
</gene>
<evidence type="ECO:0000313" key="1">
    <source>
        <dbReference type="EMBL" id="CAG7837106.1"/>
    </source>
</evidence>
<sequence>MKSRCENKHAGRHMKLAESPDVTFCFIPGTTKSCLPDVNTSPAGVLPLQAALAVQLGQSETAAFLLIDLRTPN</sequence>
<dbReference type="EMBL" id="CAJVCH010571289">
    <property type="protein sequence ID" value="CAG7837106.1"/>
    <property type="molecule type" value="Genomic_DNA"/>
</dbReference>
<organism evidence="1 2">
    <name type="scientific">Allacma fusca</name>
    <dbReference type="NCBI Taxonomy" id="39272"/>
    <lineage>
        <taxon>Eukaryota</taxon>
        <taxon>Metazoa</taxon>
        <taxon>Ecdysozoa</taxon>
        <taxon>Arthropoda</taxon>
        <taxon>Hexapoda</taxon>
        <taxon>Collembola</taxon>
        <taxon>Symphypleona</taxon>
        <taxon>Sminthuridae</taxon>
        <taxon>Allacma</taxon>
    </lineage>
</organism>
<reference evidence="1" key="1">
    <citation type="submission" date="2021-06" db="EMBL/GenBank/DDBJ databases">
        <authorList>
            <person name="Hodson N. C."/>
            <person name="Mongue J. A."/>
            <person name="Jaron S. K."/>
        </authorList>
    </citation>
    <scope>NUCLEOTIDE SEQUENCE</scope>
</reference>
<dbReference type="Proteomes" id="UP000708208">
    <property type="component" value="Unassembled WGS sequence"/>
</dbReference>
<keyword evidence="2" id="KW-1185">Reference proteome</keyword>
<accession>A0A8J2Q6P7</accession>
<comment type="caution">
    <text evidence="1">The sequence shown here is derived from an EMBL/GenBank/DDBJ whole genome shotgun (WGS) entry which is preliminary data.</text>
</comment>
<proteinExistence type="predicted"/>
<name>A0A8J2Q6P7_9HEXA</name>
<protein>
    <submittedName>
        <fullName evidence="1">Uncharacterized protein</fullName>
    </submittedName>
</protein>
<evidence type="ECO:0000313" key="2">
    <source>
        <dbReference type="Proteomes" id="UP000708208"/>
    </source>
</evidence>
<dbReference type="AlphaFoldDB" id="A0A8J2Q6P7"/>